<dbReference type="AlphaFoldDB" id="D7LNA6"/>
<comment type="subcellular location">
    <subcellularLocation>
        <location evidence="1">Cell membrane</location>
        <topology evidence="1">Single-pass type I membrane protein</topology>
    </subcellularLocation>
</comment>
<protein>
    <recommendedName>
        <fullName evidence="4">non-specific serine/threonine protein kinase</fullName>
        <ecNumber evidence="4">2.7.11.1</ecNumber>
    </recommendedName>
</protein>
<keyword evidence="11 24" id="KW-0732">Signal</keyword>
<evidence type="ECO:0000256" key="22">
    <source>
        <dbReference type="PROSITE-ProRule" id="PRU10141"/>
    </source>
</evidence>
<dbReference type="OrthoDB" id="676979at2759"/>
<dbReference type="Pfam" id="PF08263">
    <property type="entry name" value="LRRNT_2"/>
    <property type="match status" value="1"/>
</dbReference>
<keyword evidence="10 23" id="KW-0812">Transmembrane</keyword>
<feature type="domain" description="Protein kinase" evidence="25">
    <location>
        <begin position="705"/>
        <end position="1005"/>
    </location>
</feature>
<evidence type="ECO:0000313" key="26">
    <source>
        <dbReference type="EMBL" id="EFH53804.1"/>
    </source>
</evidence>
<evidence type="ECO:0000256" key="13">
    <source>
        <dbReference type="ARBA" id="ARBA00022741"/>
    </source>
</evidence>
<accession>D7LNA6</accession>
<evidence type="ECO:0000256" key="8">
    <source>
        <dbReference type="ARBA" id="ARBA00022614"/>
    </source>
</evidence>
<sequence>MKSMMRLFLVLAFNALMLLEAYGFTGESDRQALLEFKSQVSEGKRNALSSWNNSFPLCSWKGVRCGRKHKRVTRLDLGGLQLGGVISPSIGNLSFLIYLELSNNSFGGIIPQEMGNLFRLKYLAIGFNYLGGRIPASLSNCSRLLYLDLFSNNLGEGVPSELGSLTKLLYLYLGLNDVKGKFPVFIRNLTSLIVLNLGYNNLEGEIPDDIARLSQMVSLTLTMNKFSGVFPPAFYNLSSLENLYLLGNGFSGNLKPDFGNLLPNIRELSLHGNFLTGAIPTTLTNISTLEMFGIGKNRMTGSISPNFGKLQNLHYLELANNSLGSYSFGDLEFLDALTNCSHLHGLSVSYNRLGGALPTSIVNMSAELTVLNLKGNLIYGSIPQDIENLIGLQSLLLADNLLTGPLPTSLGKLVGLGELILFSNRISGEIPSFIGNVTQLVKLNLSNNSFEGMVPPSLGDCSHMLDLQIGYNKLNGKIPKEIMQIPTLVHLNMEGNSLSGSLPNDVGRLQNLVELSLGNNNLSGQLPQTLGKCLSMEVMYLQGNYFDGAIPDIKGLMGVKRVDLSNNNLSGGIPEYFENFSKLEYLNLSINNFEGRVPTKGKFQNSTTVFVFRNKNLCGGIKELKLKPCIVQTPPMGTKHPSLLRKVVIGVSVGIALLLLLFVVSLRWFKKRKKNQKTNNSALSTLDIFHEKISYGDLRNATDGFSSSNMVGLGSFGTVFKALLPTESKTVAVKVLNLQRHGAMKSFMAECESLKDIRHRNLVKLLTACASVDFQGNEFRALIYEFMPNGNLDMWLHPEEVEEIRRPSRTLTLLERLNIAIDVASALDYLHVYCHEQIVHCDIKPSNVLLDDDLTAHVSDFGLARLLLKFDQESFYNQLSSAGVRGTIGYAAPEYGMGGQPSIHGDVYSFGVLLLEMLTGKRPNNELFGGNFTLHSYTKSALTEGVLDIADVSILHSGLRIGFPISECLTLVLEVGLRCCEESPTNRLATTEVVKELITIRERFFKARRTARR</sequence>
<dbReference type="InterPro" id="IPR011009">
    <property type="entry name" value="Kinase-like_dom_sf"/>
</dbReference>
<keyword evidence="5" id="KW-1003">Cell membrane</keyword>
<dbReference type="Gene3D" id="3.80.10.10">
    <property type="entry name" value="Ribonuclease Inhibitor"/>
    <property type="match status" value="4"/>
</dbReference>
<dbReference type="STRING" id="81972.D7LNA6"/>
<keyword evidence="13 22" id="KW-0547">Nucleotide-binding</keyword>
<evidence type="ECO:0000256" key="5">
    <source>
        <dbReference type="ARBA" id="ARBA00022475"/>
    </source>
</evidence>
<proteinExistence type="inferred from homology"/>
<dbReference type="SMART" id="SM00369">
    <property type="entry name" value="LRR_TYP"/>
    <property type="match status" value="6"/>
</dbReference>
<evidence type="ECO:0000256" key="12">
    <source>
        <dbReference type="ARBA" id="ARBA00022737"/>
    </source>
</evidence>
<evidence type="ECO:0000256" key="19">
    <source>
        <dbReference type="ARBA" id="ARBA00023180"/>
    </source>
</evidence>
<keyword evidence="7" id="KW-0597">Phosphoprotein</keyword>
<dbReference type="FunFam" id="3.80.10.10:FF:000288">
    <property type="entry name" value="LRR receptor-like serine/threonine-protein kinase EFR"/>
    <property type="match status" value="1"/>
</dbReference>
<dbReference type="GO" id="GO:0005524">
    <property type="term" value="F:ATP binding"/>
    <property type="evidence" value="ECO:0007669"/>
    <property type="project" value="UniProtKB-UniRule"/>
</dbReference>
<evidence type="ECO:0000256" key="24">
    <source>
        <dbReference type="SAM" id="SignalP"/>
    </source>
</evidence>
<dbReference type="InterPro" id="IPR003591">
    <property type="entry name" value="Leu-rich_rpt_typical-subtyp"/>
</dbReference>
<dbReference type="KEGG" id="aly:9313613"/>
<dbReference type="InterPro" id="IPR013210">
    <property type="entry name" value="LRR_N_plant-typ"/>
</dbReference>
<dbReference type="FunFam" id="3.80.10.10:FF:001940">
    <property type="entry name" value="Leucine-rich repeat protein kinase family protein"/>
    <property type="match status" value="1"/>
</dbReference>
<dbReference type="Gene3D" id="3.30.200.20">
    <property type="entry name" value="Phosphorylase Kinase, domain 1"/>
    <property type="match status" value="1"/>
</dbReference>
<keyword evidence="16 23" id="KW-1133">Transmembrane helix</keyword>
<organism evidence="27">
    <name type="scientific">Arabidopsis lyrata subsp. lyrata</name>
    <name type="common">Lyre-leaved rock-cress</name>
    <dbReference type="NCBI Taxonomy" id="81972"/>
    <lineage>
        <taxon>Eukaryota</taxon>
        <taxon>Viridiplantae</taxon>
        <taxon>Streptophyta</taxon>
        <taxon>Embryophyta</taxon>
        <taxon>Tracheophyta</taxon>
        <taxon>Spermatophyta</taxon>
        <taxon>Magnoliopsida</taxon>
        <taxon>eudicotyledons</taxon>
        <taxon>Gunneridae</taxon>
        <taxon>Pentapetalae</taxon>
        <taxon>rosids</taxon>
        <taxon>malvids</taxon>
        <taxon>Brassicales</taxon>
        <taxon>Brassicaceae</taxon>
        <taxon>Camelineae</taxon>
        <taxon>Arabidopsis</taxon>
    </lineage>
</organism>
<evidence type="ECO:0000256" key="6">
    <source>
        <dbReference type="ARBA" id="ARBA00022527"/>
    </source>
</evidence>
<dbReference type="SUPFAM" id="SSF52058">
    <property type="entry name" value="L domain-like"/>
    <property type="match status" value="2"/>
</dbReference>
<dbReference type="InterPro" id="IPR008271">
    <property type="entry name" value="Ser/Thr_kinase_AS"/>
</dbReference>
<evidence type="ECO:0000256" key="7">
    <source>
        <dbReference type="ARBA" id="ARBA00022553"/>
    </source>
</evidence>
<evidence type="ECO:0000256" key="2">
    <source>
        <dbReference type="ARBA" id="ARBA00008684"/>
    </source>
</evidence>
<evidence type="ECO:0000256" key="10">
    <source>
        <dbReference type="ARBA" id="ARBA00022692"/>
    </source>
</evidence>
<evidence type="ECO:0000256" key="17">
    <source>
        <dbReference type="ARBA" id="ARBA00023136"/>
    </source>
</evidence>
<dbReference type="PROSITE" id="PS00108">
    <property type="entry name" value="PROTEIN_KINASE_ST"/>
    <property type="match status" value="1"/>
</dbReference>
<dbReference type="FunFam" id="1.10.510.10:FF:000358">
    <property type="entry name" value="Putative leucine-rich repeat receptor-like serine/threonine-protein kinase"/>
    <property type="match status" value="1"/>
</dbReference>
<dbReference type="PANTHER" id="PTHR45974:SF283">
    <property type="entry name" value="LEUCINE-RICH REPEAT PROTEIN KINASE FAMILY PROTEIN"/>
    <property type="match status" value="1"/>
</dbReference>
<evidence type="ECO:0000256" key="20">
    <source>
        <dbReference type="ARBA" id="ARBA00047899"/>
    </source>
</evidence>
<dbReference type="FunFam" id="3.30.200.20:FF:000432">
    <property type="entry name" value="LRR receptor-like serine/threonine-protein kinase EFR"/>
    <property type="match status" value="1"/>
</dbReference>
<dbReference type="Proteomes" id="UP000008694">
    <property type="component" value="Unassembled WGS sequence"/>
</dbReference>
<keyword evidence="18" id="KW-0675">Receptor</keyword>
<evidence type="ECO:0000256" key="11">
    <source>
        <dbReference type="ARBA" id="ARBA00022729"/>
    </source>
</evidence>
<keyword evidence="19" id="KW-0325">Glycoprotein</keyword>
<evidence type="ECO:0000256" key="14">
    <source>
        <dbReference type="ARBA" id="ARBA00022777"/>
    </source>
</evidence>
<evidence type="ECO:0000256" key="4">
    <source>
        <dbReference type="ARBA" id="ARBA00012513"/>
    </source>
</evidence>
<dbReference type="InterPro" id="IPR032675">
    <property type="entry name" value="LRR_dom_sf"/>
</dbReference>
<evidence type="ECO:0000313" key="27">
    <source>
        <dbReference type="Proteomes" id="UP000008694"/>
    </source>
</evidence>
<evidence type="ECO:0000256" key="9">
    <source>
        <dbReference type="ARBA" id="ARBA00022679"/>
    </source>
</evidence>
<comment type="similarity">
    <text evidence="2">Belongs to the protein kinase superfamily. Ser/Thr protein kinase family.</text>
</comment>
<comment type="catalytic activity">
    <reaction evidence="21">
        <text>L-seryl-[protein] + ATP = O-phospho-L-seryl-[protein] + ADP + H(+)</text>
        <dbReference type="Rhea" id="RHEA:17989"/>
        <dbReference type="Rhea" id="RHEA-COMP:9863"/>
        <dbReference type="Rhea" id="RHEA-COMP:11604"/>
        <dbReference type="ChEBI" id="CHEBI:15378"/>
        <dbReference type="ChEBI" id="CHEBI:29999"/>
        <dbReference type="ChEBI" id="CHEBI:30616"/>
        <dbReference type="ChEBI" id="CHEBI:83421"/>
        <dbReference type="ChEBI" id="CHEBI:456216"/>
        <dbReference type="EC" id="2.7.11.1"/>
    </reaction>
</comment>
<evidence type="ECO:0000256" key="16">
    <source>
        <dbReference type="ARBA" id="ARBA00022989"/>
    </source>
</evidence>
<keyword evidence="9" id="KW-0808">Transferase</keyword>
<dbReference type="EC" id="2.7.11.1" evidence="4"/>
<dbReference type="PROSITE" id="PS50011">
    <property type="entry name" value="PROTEIN_KINASE_DOM"/>
    <property type="match status" value="1"/>
</dbReference>
<keyword evidence="6" id="KW-0723">Serine/threonine-protein kinase</keyword>
<feature type="binding site" evidence="22">
    <location>
        <position position="734"/>
    </location>
    <ligand>
        <name>ATP</name>
        <dbReference type="ChEBI" id="CHEBI:30616"/>
    </ligand>
</feature>
<comment type="similarity">
    <text evidence="3">Belongs to the RLP family.</text>
</comment>
<keyword evidence="8" id="KW-0433">Leucine-rich repeat</keyword>
<dbReference type="InterPro" id="IPR001611">
    <property type="entry name" value="Leu-rich_rpt"/>
</dbReference>
<dbReference type="PANTHER" id="PTHR45974">
    <property type="entry name" value="RECEPTOR-LIKE PROTEIN 55"/>
    <property type="match status" value="1"/>
</dbReference>
<dbReference type="InterPro" id="IPR017441">
    <property type="entry name" value="Protein_kinase_ATP_BS"/>
</dbReference>
<evidence type="ECO:0000256" key="1">
    <source>
        <dbReference type="ARBA" id="ARBA00004251"/>
    </source>
</evidence>
<evidence type="ECO:0000256" key="23">
    <source>
        <dbReference type="SAM" id="Phobius"/>
    </source>
</evidence>
<feature type="chain" id="PRO_5003102146" description="non-specific serine/threonine protein kinase" evidence="24">
    <location>
        <begin position="24"/>
        <end position="1013"/>
    </location>
</feature>
<keyword evidence="15 22" id="KW-0067">ATP-binding</keyword>
<gene>
    <name evidence="26" type="ORF">ARALYDRAFT_347816</name>
</gene>
<dbReference type="Pfam" id="PF00560">
    <property type="entry name" value="LRR_1"/>
    <property type="match status" value="5"/>
</dbReference>
<keyword evidence="27" id="KW-1185">Reference proteome</keyword>
<dbReference type="GO" id="GO:0004674">
    <property type="term" value="F:protein serine/threonine kinase activity"/>
    <property type="evidence" value="ECO:0007669"/>
    <property type="project" value="UniProtKB-KW"/>
</dbReference>
<keyword evidence="12" id="KW-0677">Repeat</keyword>
<feature type="transmembrane region" description="Helical" evidence="23">
    <location>
        <begin position="647"/>
        <end position="669"/>
    </location>
</feature>
<evidence type="ECO:0000256" key="18">
    <source>
        <dbReference type="ARBA" id="ARBA00023170"/>
    </source>
</evidence>
<evidence type="ECO:0000259" key="25">
    <source>
        <dbReference type="PROSITE" id="PS50011"/>
    </source>
</evidence>
<evidence type="ECO:0000256" key="21">
    <source>
        <dbReference type="ARBA" id="ARBA00048679"/>
    </source>
</evidence>
<dbReference type="GO" id="GO:0009617">
    <property type="term" value="P:response to bacterium"/>
    <property type="evidence" value="ECO:0007669"/>
    <property type="project" value="UniProtKB-ARBA"/>
</dbReference>
<dbReference type="Pfam" id="PF13855">
    <property type="entry name" value="LRR_8"/>
    <property type="match status" value="1"/>
</dbReference>
<dbReference type="Gramene" id="fgenesh1_pg.C_scaffold_5001208">
    <property type="protein sequence ID" value="fgenesh1_pg.C_scaffold_5001208"/>
    <property type="gene ID" value="fgenesh1_pg.C_scaffold_5001208"/>
</dbReference>
<name>D7LNA6_ARALL</name>
<dbReference type="SMART" id="SM00220">
    <property type="entry name" value="S_TKc"/>
    <property type="match status" value="1"/>
</dbReference>
<dbReference type="InterPro" id="IPR000719">
    <property type="entry name" value="Prot_kinase_dom"/>
</dbReference>
<dbReference type="GO" id="GO:0005886">
    <property type="term" value="C:plasma membrane"/>
    <property type="evidence" value="ECO:0007669"/>
    <property type="project" value="UniProtKB-SubCell"/>
</dbReference>
<dbReference type="SUPFAM" id="SSF56112">
    <property type="entry name" value="Protein kinase-like (PK-like)"/>
    <property type="match status" value="1"/>
</dbReference>
<dbReference type="PROSITE" id="PS00107">
    <property type="entry name" value="PROTEIN_KINASE_ATP"/>
    <property type="match status" value="1"/>
</dbReference>
<feature type="signal peptide" evidence="24">
    <location>
        <begin position="1"/>
        <end position="23"/>
    </location>
</feature>
<keyword evidence="17 23" id="KW-0472">Membrane</keyword>
<dbReference type="Gene3D" id="1.10.510.10">
    <property type="entry name" value="Transferase(Phosphotransferase) domain 1"/>
    <property type="match status" value="1"/>
</dbReference>
<dbReference type="InterPro" id="IPR001245">
    <property type="entry name" value="Ser-Thr/Tyr_kinase_cat_dom"/>
</dbReference>
<evidence type="ECO:0000256" key="15">
    <source>
        <dbReference type="ARBA" id="ARBA00022840"/>
    </source>
</evidence>
<dbReference type="Pfam" id="PF07714">
    <property type="entry name" value="PK_Tyr_Ser-Thr"/>
    <property type="match status" value="1"/>
</dbReference>
<evidence type="ECO:0000256" key="3">
    <source>
        <dbReference type="ARBA" id="ARBA00009592"/>
    </source>
</evidence>
<dbReference type="HOGENOM" id="CLU_000288_22_0_1"/>
<dbReference type="FunFam" id="3.80.10.10:FF:000275">
    <property type="entry name" value="Leucine-rich repeat receptor-like protein kinase"/>
    <property type="match status" value="1"/>
</dbReference>
<reference evidence="27" key="1">
    <citation type="journal article" date="2011" name="Nat. Genet.">
        <title>The Arabidopsis lyrata genome sequence and the basis of rapid genome size change.</title>
        <authorList>
            <person name="Hu T.T."/>
            <person name="Pattyn P."/>
            <person name="Bakker E.G."/>
            <person name="Cao J."/>
            <person name="Cheng J.-F."/>
            <person name="Clark R.M."/>
            <person name="Fahlgren N."/>
            <person name="Fawcett J.A."/>
            <person name="Grimwood J."/>
            <person name="Gundlach H."/>
            <person name="Haberer G."/>
            <person name="Hollister J.D."/>
            <person name="Ossowski S."/>
            <person name="Ottilar R.P."/>
            <person name="Salamov A.A."/>
            <person name="Schneeberger K."/>
            <person name="Spannagl M."/>
            <person name="Wang X."/>
            <person name="Yang L."/>
            <person name="Nasrallah M.E."/>
            <person name="Bergelson J."/>
            <person name="Carrington J.C."/>
            <person name="Gaut B.S."/>
            <person name="Schmutz J."/>
            <person name="Mayer K.F.X."/>
            <person name="Van de Peer Y."/>
            <person name="Grigoriev I.V."/>
            <person name="Nordborg M."/>
            <person name="Weigel D."/>
            <person name="Guo Y.-L."/>
        </authorList>
    </citation>
    <scope>NUCLEOTIDE SEQUENCE [LARGE SCALE GENOMIC DNA]</scope>
    <source>
        <strain evidence="27">cv. MN47</strain>
    </source>
</reference>
<keyword evidence="14" id="KW-0418">Kinase</keyword>
<dbReference type="eggNOG" id="ENOG502QPYS">
    <property type="taxonomic scope" value="Eukaryota"/>
</dbReference>
<comment type="catalytic activity">
    <reaction evidence="20">
        <text>L-threonyl-[protein] + ATP = O-phospho-L-threonyl-[protein] + ADP + H(+)</text>
        <dbReference type="Rhea" id="RHEA:46608"/>
        <dbReference type="Rhea" id="RHEA-COMP:11060"/>
        <dbReference type="Rhea" id="RHEA-COMP:11605"/>
        <dbReference type="ChEBI" id="CHEBI:15378"/>
        <dbReference type="ChEBI" id="CHEBI:30013"/>
        <dbReference type="ChEBI" id="CHEBI:30616"/>
        <dbReference type="ChEBI" id="CHEBI:61977"/>
        <dbReference type="ChEBI" id="CHEBI:456216"/>
        <dbReference type="EC" id="2.7.11.1"/>
    </reaction>
</comment>
<dbReference type="EMBL" id="GL348717">
    <property type="protein sequence ID" value="EFH53804.1"/>
    <property type="molecule type" value="Genomic_DNA"/>
</dbReference>